<organism evidence="1 2">
    <name type="scientific">Piscinibacter aquaticus</name>
    <dbReference type="NCBI Taxonomy" id="392597"/>
    <lineage>
        <taxon>Bacteria</taxon>
        <taxon>Pseudomonadati</taxon>
        <taxon>Pseudomonadota</taxon>
        <taxon>Betaproteobacteria</taxon>
        <taxon>Burkholderiales</taxon>
        <taxon>Sphaerotilaceae</taxon>
        <taxon>Piscinibacter</taxon>
    </lineage>
</organism>
<accession>A0A5C6TZ11</accession>
<comment type="caution">
    <text evidence="1">The sequence shown here is derived from an EMBL/GenBank/DDBJ whole genome shotgun (WGS) entry which is preliminary data.</text>
</comment>
<gene>
    <name evidence="1" type="ORF">FSC37_04565</name>
</gene>
<name>A0A5C6TZ11_9BURK</name>
<reference evidence="1 2" key="1">
    <citation type="submission" date="2019-08" db="EMBL/GenBank/DDBJ databases">
        <authorList>
            <person name="Khan S.A."/>
            <person name="Jeon C.O."/>
            <person name="Jeong S.E."/>
        </authorList>
    </citation>
    <scope>NUCLEOTIDE SEQUENCE [LARGE SCALE GENOMIC DNA]</scope>
    <source>
        <strain evidence="2">IMCC1728</strain>
    </source>
</reference>
<proteinExistence type="predicted"/>
<sequence length="257" mass="27324">MIAAYALARWALQRDRAAAQRTAPDSAPARLDPAALGEIGLRLRDAVTGAPSLQSAVLAATNILRAELGSREATVHRVHAVSPPFVDLITVTVDGLPGIEHRVRLERSPLGEAVREGRVAGPGGGPFAIPVRGADAGWAWLIELGPVALQAEPGGLEALFERLAVHLAQLARADAPAQATLGDSRRDILTPGSGAQAMPCWAQGADCRHNTLKQLSRPTPCLQPPCLSLRRPRPRLPNSTPRPWRVCASSIRRARIS</sequence>
<dbReference type="Proteomes" id="UP000321832">
    <property type="component" value="Unassembled WGS sequence"/>
</dbReference>
<evidence type="ECO:0000313" key="1">
    <source>
        <dbReference type="EMBL" id="TXC65609.1"/>
    </source>
</evidence>
<dbReference type="AlphaFoldDB" id="A0A5C6TZ11"/>
<keyword evidence="2" id="KW-1185">Reference proteome</keyword>
<dbReference type="EMBL" id="VOPW01000001">
    <property type="protein sequence ID" value="TXC65609.1"/>
    <property type="molecule type" value="Genomic_DNA"/>
</dbReference>
<evidence type="ECO:0000313" key="2">
    <source>
        <dbReference type="Proteomes" id="UP000321832"/>
    </source>
</evidence>
<protein>
    <submittedName>
        <fullName evidence="1">Uncharacterized protein</fullName>
    </submittedName>
</protein>